<keyword evidence="1" id="KW-1133">Transmembrane helix</keyword>
<sequence length="81" mass="8332">MELSLPVVIGAAVGLGVGILDYGIVAAILRKFLAGRRSGRDTPPLSDGRHDFVFKVLFVVNAVAFAGLGAFTGAQLAGYGL</sequence>
<protein>
    <submittedName>
        <fullName evidence="2">Uncharacterized protein</fullName>
    </submittedName>
</protein>
<dbReference type="OrthoDB" id="8454586at2"/>
<gene>
    <name evidence="2" type="ORF">A6302_00222</name>
</gene>
<evidence type="ECO:0000313" key="3">
    <source>
        <dbReference type="Proteomes" id="UP000094622"/>
    </source>
</evidence>
<organism evidence="2 3">
    <name type="scientific">Methylobrevis pamukkalensis</name>
    <dbReference type="NCBI Taxonomy" id="1439726"/>
    <lineage>
        <taxon>Bacteria</taxon>
        <taxon>Pseudomonadati</taxon>
        <taxon>Pseudomonadota</taxon>
        <taxon>Alphaproteobacteria</taxon>
        <taxon>Hyphomicrobiales</taxon>
        <taxon>Pleomorphomonadaceae</taxon>
        <taxon>Methylobrevis</taxon>
    </lineage>
</organism>
<dbReference type="AlphaFoldDB" id="A0A1E3H9L3"/>
<keyword evidence="1" id="KW-0812">Transmembrane</keyword>
<feature type="transmembrane region" description="Helical" evidence="1">
    <location>
        <begin position="6"/>
        <end position="32"/>
    </location>
</feature>
<proteinExistence type="predicted"/>
<feature type="transmembrane region" description="Helical" evidence="1">
    <location>
        <begin position="52"/>
        <end position="71"/>
    </location>
</feature>
<keyword evidence="3" id="KW-1185">Reference proteome</keyword>
<keyword evidence="1" id="KW-0472">Membrane</keyword>
<evidence type="ECO:0000313" key="2">
    <source>
        <dbReference type="EMBL" id="ODN72476.1"/>
    </source>
</evidence>
<dbReference type="EMBL" id="MCRJ01000002">
    <property type="protein sequence ID" value="ODN72476.1"/>
    <property type="molecule type" value="Genomic_DNA"/>
</dbReference>
<accession>A0A1E3H9L3</accession>
<name>A0A1E3H9L3_9HYPH</name>
<dbReference type="RefSeq" id="WP_069305467.1">
    <property type="nucleotide sequence ID" value="NZ_MCRJ01000002.1"/>
</dbReference>
<comment type="caution">
    <text evidence="2">The sequence shown here is derived from an EMBL/GenBank/DDBJ whole genome shotgun (WGS) entry which is preliminary data.</text>
</comment>
<reference evidence="2 3" key="1">
    <citation type="submission" date="2016-07" db="EMBL/GenBank/DDBJ databases">
        <title>Draft Genome Sequence of Methylobrevis pamukkalensis PK2.</title>
        <authorList>
            <person name="Vasilenko O.V."/>
            <person name="Doronina N.V."/>
            <person name="Shmareva M.N."/>
            <person name="Tarlachkov S.V."/>
            <person name="Mustakhimov I."/>
            <person name="Trotsenko Y.A."/>
        </authorList>
    </citation>
    <scope>NUCLEOTIDE SEQUENCE [LARGE SCALE GENOMIC DNA]</scope>
    <source>
        <strain evidence="2 3">PK2</strain>
    </source>
</reference>
<dbReference type="Proteomes" id="UP000094622">
    <property type="component" value="Unassembled WGS sequence"/>
</dbReference>
<evidence type="ECO:0000256" key="1">
    <source>
        <dbReference type="SAM" id="Phobius"/>
    </source>
</evidence>